<sequence length="222" mass="25416">MSVVFLDRWDLLQKCSQFIADFLFKTFSSDDDQWLIHNTILEIEALRIPPKPKPWENPFIVSWYVENSLRSLDGLIDDKILEGCRVADGNFRKLQAVVQLLENRSKPDHFVKQSAGSLEETKRTFVELNKCIKGQIASKLEEDLRRSIGTNSDHLFKTLVQNSTCCDKTGLHHVAKLQLVSSETLHPANNNGEPVYSYIVFLGTTSKQGPEPWHQLTFHFNS</sequence>
<dbReference type="Proteomes" id="UP000800092">
    <property type="component" value="Unassembled WGS sequence"/>
</dbReference>
<organism evidence="1 2">
    <name type="scientific">Viridothelium virens</name>
    <name type="common">Speckled blister lichen</name>
    <name type="synonym">Trypethelium virens</name>
    <dbReference type="NCBI Taxonomy" id="1048519"/>
    <lineage>
        <taxon>Eukaryota</taxon>
        <taxon>Fungi</taxon>
        <taxon>Dikarya</taxon>
        <taxon>Ascomycota</taxon>
        <taxon>Pezizomycotina</taxon>
        <taxon>Dothideomycetes</taxon>
        <taxon>Dothideomycetes incertae sedis</taxon>
        <taxon>Trypetheliales</taxon>
        <taxon>Trypetheliaceae</taxon>
        <taxon>Viridothelium</taxon>
    </lineage>
</organism>
<name>A0A6A6GYD9_VIRVR</name>
<accession>A0A6A6GYD9</accession>
<proteinExistence type="predicted"/>
<gene>
    <name evidence="1" type="ORF">EV356DRAFT_323771</name>
</gene>
<reference evidence="1" key="1">
    <citation type="journal article" date="2020" name="Stud. Mycol.">
        <title>101 Dothideomycetes genomes: a test case for predicting lifestyles and emergence of pathogens.</title>
        <authorList>
            <person name="Haridas S."/>
            <person name="Albert R."/>
            <person name="Binder M."/>
            <person name="Bloem J."/>
            <person name="Labutti K."/>
            <person name="Salamov A."/>
            <person name="Andreopoulos B."/>
            <person name="Baker S."/>
            <person name="Barry K."/>
            <person name="Bills G."/>
            <person name="Bluhm B."/>
            <person name="Cannon C."/>
            <person name="Castanera R."/>
            <person name="Culley D."/>
            <person name="Daum C."/>
            <person name="Ezra D."/>
            <person name="Gonzalez J."/>
            <person name="Henrissat B."/>
            <person name="Kuo A."/>
            <person name="Liang C."/>
            <person name="Lipzen A."/>
            <person name="Lutzoni F."/>
            <person name="Magnuson J."/>
            <person name="Mondo S."/>
            <person name="Nolan M."/>
            <person name="Ohm R."/>
            <person name="Pangilinan J."/>
            <person name="Park H.-J."/>
            <person name="Ramirez L."/>
            <person name="Alfaro M."/>
            <person name="Sun H."/>
            <person name="Tritt A."/>
            <person name="Yoshinaga Y."/>
            <person name="Zwiers L.-H."/>
            <person name="Turgeon B."/>
            <person name="Goodwin S."/>
            <person name="Spatafora J."/>
            <person name="Crous P."/>
            <person name="Grigoriev I."/>
        </authorList>
    </citation>
    <scope>NUCLEOTIDE SEQUENCE</scope>
    <source>
        <strain evidence="1">Tuck. ex Michener</strain>
    </source>
</reference>
<dbReference type="AlphaFoldDB" id="A0A6A6GYD9"/>
<protein>
    <submittedName>
        <fullName evidence="1">Uncharacterized protein</fullName>
    </submittedName>
</protein>
<dbReference type="EMBL" id="ML991836">
    <property type="protein sequence ID" value="KAF2230732.1"/>
    <property type="molecule type" value="Genomic_DNA"/>
</dbReference>
<evidence type="ECO:0000313" key="2">
    <source>
        <dbReference type="Proteomes" id="UP000800092"/>
    </source>
</evidence>
<keyword evidence="2" id="KW-1185">Reference proteome</keyword>
<evidence type="ECO:0000313" key="1">
    <source>
        <dbReference type="EMBL" id="KAF2230732.1"/>
    </source>
</evidence>